<keyword evidence="7" id="KW-0029">Amino-acid transport</keyword>
<dbReference type="Gene3D" id="3.40.50.300">
    <property type="entry name" value="P-loop containing nucleotide triphosphate hydrolases"/>
    <property type="match status" value="1"/>
</dbReference>
<keyword evidence="3" id="KW-0813">Transport</keyword>
<evidence type="ECO:0000256" key="1">
    <source>
        <dbReference type="ARBA" id="ARBA00004202"/>
    </source>
</evidence>
<dbReference type="Proteomes" id="UP001597267">
    <property type="component" value="Unassembled WGS sequence"/>
</dbReference>
<dbReference type="SUPFAM" id="SSF52540">
    <property type="entry name" value="P-loop containing nucleoside triphosphate hydrolases"/>
    <property type="match status" value="1"/>
</dbReference>
<evidence type="ECO:0000256" key="2">
    <source>
        <dbReference type="ARBA" id="ARBA00005417"/>
    </source>
</evidence>
<accession>A0ABW4J8B4</accession>
<name>A0ABW4J8B4_9LACO</name>
<evidence type="ECO:0000259" key="9">
    <source>
        <dbReference type="PROSITE" id="PS50893"/>
    </source>
</evidence>
<dbReference type="InterPro" id="IPR017871">
    <property type="entry name" value="ABC_transporter-like_CS"/>
</dbReference>
<dbReference type="GO" id="GO:0005524">
    <property type="term" value="F:ATP binding"/>
    <property type="evidence" value="ECO:0007669"/>
    <property type="project" value="UniProtKB-KW"/>
</dbReference>
<organism evidence="10 11">
    <name type="scientific">Agrilactobacillus yilanensis</name>
    <dbReference type="NCBI Taxonomy" id="2485997"/>
    <lineage>
        <taxon>Bacteria</taxon>
        <taxon>Bacillati</taxon>
        <taxon>Bacillota</taxon>
        <taxon>Bacilli</taxon>
        <taxon>Lactobacillales</taxon>
        <taxon>Lactobacillaceae</taxon>
        <taxon>Agrilactobacillus</taxon>
    </lineage>
</organism>
<comment type="subcellular location">
    <subcellularLocation>
        <location evidence="1">Cell membrane</location>
        <topology evidence="1">Peripheral membrane protein</topology>
    </subcellularLocation>
</comment>
<evidence type="ECO:0000256" key="8">
    <source>
        <dbReference type="ARBA" id="ARBA00023136"/>
    </source>
</evidence>
<keyword evidence="4" id="KW-1003">Cell membrane</keyword>
<dbReference type="InterPro" id="IPR027417">
    <property type="entry name" value="P-loop_NTPase"/>
</dbReference>
<evidence type="ECO:0000313" key="11">
    <source>
        <dbReference type="Proteomes" id="UP001597267"/>
    </source>
</evidence>
<dbReference type="SMART" id="SM00382">
    <property type="entry name" value="AAA"/>
    <property type="match status" value="1"/>
</dbReference>
<dbReference type="PIRSF" id="PIRSF039085">
    <property type="entry name" value="ABC_ATPase_HisP"/>
    <property type="match status" value="1"/>
</dbReference>
<evidence type="ECO:0000256" key="4">
    <source>
        <dbReference type="ARBA" id="ARBA00022475"/>
    </source>
</evidence>
<protein>
    <submittedName>
        <fullName evidence="10">Amino acid ABC transporter ATP-binding protein</fullName>
    </submittedName>
</protein>
<feature type="domain" description="ABC transporter" evidence="9">
    <location>
        <begin position="2"/>
        <end position="240"/>
    </location>
</feature>
<keyword evidence="5" id="KW-0547">Nucleotide-binding</keyword>
<proteinExistence type="inferred from homology"/>
<sequence length="255" mass="28564">MITLEHVDKKYIEHHALKDVSLDFPKNETTVIIGPSGSGKSTLLRAINLLELPEKGHLKFDDLDIDFSQPISSKQQFQLRRKSGMVFQNWNLFPHLTVLQNITEGPRAVLKQSKTVAENAAKKLLELVGLPDTANRYPNQLSGGQQQRISICRALAMQPEYLLLDEPTSALDPELEIQVLRVLKDLAAQKQSMIVVTHNMEFARLVADRIVFFEDGQAIYNGASKAFFDHPEGRIKAFLEAISLESDEAADSNLS</sequence>
<comment type="caution">
    <text evidence="10">The sequence shown here is derived from an EMBL/GenBank/DDBJ whole genome shotgun (WGS) entry which is preliminary data.</text>
</comment>
<dbReference type="EMBL" id="JBHTOP010000026">
    <property type="protein sequence ID" value="MFD1672612.1"/>
    <property type="molecule type" value="Genomic_DNA"/>
</dbReference>
<reference evidence="11" key="1">
    <citation type="journal article" date="2019" name="Int. J. Syst. Evol. Microbiol.">
        <title>The Global Catalogue of Microorganisms (GCM) 10K type strain sequencing project: providing services to taxonomists for standard genome sequencing and annotation.</title>
        <authorList>
            <consortium name="The Broad Institute Genomics Platform"/>
            <consortium name="The Broad Institute Genome Sequencing Center for Infectious Disease"/>
            <person name="Wu L."/>
            <person name="Ma J."/>
        </authorList>
    </citation>
    <scope>NUCLEOTIDE SEQUENCE [LARGE SCALE GENOMIC DNA]</scope>
    <source>
        <strain evidence="11">CCM 8896</strain>
    </source>
</reference>
<dbReference type="Pfam" id="PF00005">
    <property type="entry name" value="ABC_tran"/>
    <property type="match status" value="1"/>
</dbReference>
<keyword evidence="8" id="KW-0472">Membrane</keyword>
<dbReference type="InterPro" id="IPR050086">
    <property type="entry name" value="MetN_ABC_transporter-like"/>
</dbReference>
<keyword evidence="6 10" id="KW-0067">ATP-binding</keyword>
<dbReference type="PROSITE" id="PS50893">
    <property type="entry name" value="ABC_TRANSPORTER_2"/>
    <property type="match status" value="1"/>
</dbReference>
<dbReference type="PANTHER" id="PTHR43166">
    <property type="entry name" value="AMINO ACID IMPORT ATP-BINDING PROTEIN"/>
    <property type="match status" value="1"/>
</dbReference>
<dbReference type="InterPro" id="IPR003593">
    <property type="entry name" value="AAA+_ATPase"/>
</dbReference>
<keyword evidence="11" id="KW-1185">Reference proteome</keyword>
<dbReference type="PANTHER" id="PTHR43166:SF9">
    <property type="entry name" value="GLUTAMATE_ASPARTATE IMPORT ATP-BINDING PROTEIN GLTL"/>
    <property type="match status" value="1"/>
</dbReference>
<comment type="similarity">
    <text evidence="2">Belongs to the ABC transporter superfamily.</text>
</comment>
<dbReference type="PROSITE" id="PS00211">
    <property type="entry name" value="ABC_TRANSPORTER_1"/>
    <property type="match status" value="1"/>
</dbReference>
<evidence type="ECO:0000256" key="3">
    <source>
        <dbReference type="ARBA" id="ARBA00022448"/>
    </source>
</evidence>
<dbReference type="InterPro" id="IPR003439">
    <property type="entry name" value="ABC_transporter-like_ATP-bd"/>
</dbReference>
<evidence type="ECO:0000256" key="5">
    <source>
        <dbReference type="ARBA" id="ARBA00022741"/>
    </source>
</evidence>
<dbReference type="RefSeq" id="WP_125711826.1">
    <property type="nucleotide sequence ID" value="NZ_JBHTOP010000026.1"/>
</dbReference>
<evidence type="ECO:0000256" key="6">
    <source>
        <dbReference type="ARBA" id="ARBA00022840"/>
    </source>
</evidence>
<evidence type="ECO:0000256" key="7">
    <source>
        <dbReference type="ARBA" id="ARBA00022970"/>
    </source>
</evidence>
<dbReference type="InterPro" id="IPR030679">
    <property type="entry name" value="ABC_ATPase_HisP-typ"/>
</dbReference>
<evidence type="ECO:0000313" key="10">
    <source>
        <dbReference type="EMBL" id="MFD1672612.1"/>
    </source>
</evidence>
<gene>
    <name evidence="10" type="ORF">ACFQ5M_10910</name>
</gene>